<reference evidence="17 18" key="1">
    <citation type="journal article" date="2007" name="Nature">
        <title>The medaka draft genome and insights into vertebrate genome evolution.</title>
        <authorList>
            <person name="Kasahara M."/>
            <person name="Naruse K."/>
            <person name="Sasaki S."/>
            <person name="Nakatani Y."/>
            <person name="Qu W."/>
            <person name="Ahsan B."/>
            <person name="Yamada T."/>
            <person name="Nagayasu Y."/>
            <person name="Doi K."/>
            <person name="Kasai Y."/>
            <person name="Jindo T."/>
            <person name="Kobayashi D."/>
            <person name="Shimada A."/>
            <person name="Toyoda A."/>
            <person name="Kuroki Y."/>
            <person name="Fujiyama A."/>
            <person name="Sasaki T."/>
            <person name="Shimizu A."/>
            <person name="Asakawa S."/>
            <person name="Shimizu N."/>
            <person name="Hashimoto S."/>
            <person name="Yang J."/>
            <person name="Lee Y."/>
            <person name="Matsushima K."/>
            <person name="Sugano S."/>
            <person name="Sakaizumi M."/>
            <person name="Narita T."/>
            <person name="Ohishi K."/>
            <person name="Haga S."/>
            <person name="Ohta F."/>
            <person name="Nomoto H."/>
            <person name="Nogata K."/>
            <person name="Morishita T."/>
            <person name="Endo T."/>
            <person name="Shin-I T."/>
            <person name="Takeda H."/>
            <person name="Morishita S."/>
            <person name="Kohara Y."/>
        </authorList>
    </citation>
    <scope>NUCLEOTIDE SEQUENCE [LARGE SCALE GENOMIC DNA]</scope>
    <source>
        <strain evidence="17 18">Hd-rR</strain>
    </source>
</reference>
<dbReference type="GO" id="GO:0003723">
    <property type="term" value="F:RNA binding"/>
    <property type="evidence" value="ECO:0007669"/>
    <property type="project" value="UniProtKB-KW"/>
</dbReference>
<comment type="similarity">
    <text evidence="3">Belongs to the RRP4 family.</text>
</comment>
<dbReference type="PANTHER" id="PTHR21321">
    <property type="entry name" value="PNAS-3 RELATED"/>
    <property type="match status" value="1"/>
</dbReference>
<protein>
    <recommendedName>
        <fullName evidence="12">Exosome complex component RRP4</fullName>
    </recommendedName>
    <alternativeName>
        <fullName evidence="13">Exosome component 2</fullName>
    </alternativeName>
    <alternativeName>
        <fullName evidence="10">Ribosomal RNA-processing protein 4</fullName>
    </alternativeName>
</protein>
<name>A0A3B3I434_ORYLA</name>
<evidence type="ECO:0000259" key="14">
    <source>
        <dbReference type="Pfam" id="PF14382"/>
    </source>
</evidence>
<evidence type="ECO:0000256" key="10">
    <source>
        <dbReference type="ARBA" id="ARBA00032383"/>
    </source>
</evidence>
<dbReference type="InterPro" id="IPR004088">
    <property type="entry name" value="KH_dom_type_1"/>
</dbReference>
<dbReference type="FunFam" id="2.40.50.100:FF:000022">
    <property type="entry name" value="Exosome complex component RRP4"/>
    <property type="match status" value="1"/>
</dbReference>
<evidence type="ECO:0000256" key="6">
    <source>
        <dbReference type="ARBA" id="ARBA00022553"/>
    </source>
</evidence>
<dbReference type="InterPro" id="IPR025721">
    <property type="entry name" value="Exosome_cplx_N_dom"/>
</dbReference>
<organism evidence="17 18">
    <name type="scientific">Oryzias latipes</name>
    <name type="common">Japanese rice fish</name>
    <name type="synonym">Japanese killifish</name>
    <dbReference type="NCBI Taxonomy" id="8090"/>
    <lineage>
        <taxon>Eukaryota</taxon>
        <taxon>Metazoa</taxon>
        <taxon>Chordata</taxon>
        <taxon>Craniata</taxon>
        <taxon>Vertebrata</taxon>
        <taxon>Euteleostomi</taxon>
        <taxon>Actinopterygii</taxon>
        <taxon>Neopterygii</taxon>
        <taxon>Teleostei</taxon>
        <taxon>Neoteleostei</taxon>
        <taxon>Acanthomorphata</taxon>
        <taxon>Ovalentaria</taxon>
        <taxon>Atherinomorphae</taxon>
        <taxon>Beloniformes</taxon>
        <taxon>Adrianichthyidae</taxon>
        <taxon>Oryziinae</taxon>
        <taxon>Oryzias</taxon>
    </lineage>
</organism>
<dbReference type="SUPFAM" id="SSF110324">
    <property type="entry name" value="Ribosomal L27 protein-like"/>
    <property type="match status" value="1"/>
</dbReference>
<evidence type="ECO:0000259" key="15">
    <source>
        <dbReference type="Pfam" id="PF15985"/>
    </source>
</evidence>
<dbReference type="FunFam" id="2.40.50.140:FF:000038">
    <property type="entry name" value="Exosome complex component RRP4"/>
    <property type="match status" value="1"/>
</dbReference>
<dbReference type="Proteomes" id="UP000001038">
    <property type="component" value="Chromosome 12"/>
</dbReference>
<evidence type="ECO:0000256" key="13">
    <source>
        <dbReference type="ARBA" id="ARBA00083627"/>
    </source>
</evidence>
<proteinExistence type="inferred from homology"/>
<reference evidence="17" key="2">
    <citation type="submission" date="2025-08" db="UniProtKB">
        <authorList>
            <consortium name="Ensembl"/>
        </authorList>
    </citation>
    <scope>IDENTIFICATION</scope>
    <source>
        <strain evidence="17">Hd-rR</strain>
    </source>
</reference>
<dbReference type="GO" id="GO:0000178">
    <property type="term" value="C:exosome (RNase complex)"/>
    <property type="evidence" value="ECO:0007669"/>
    <property type="project" value="UniProtKB-KW"/>
</dbReference>
<keyword evidence="9" id="KW-0539">Nucleus</keyword>
<dbReference type="AlphaFoldDB" id="A0A3B3I434"/>
<evidence type="ECO:0000256" key="11">
    <source>
        <dbReference type="ARBA" id="ARBA00063049"/>
    </source>
</evidence>
<dbReference type="PANTHER" id="PTHR21321:SF4">
    <property type="entry name" value="EXOSOME COMPLEX COMPONENT RRP4"/>
    <property type="match status" value="1"/>
</dbReference>
<keyword evidence="7" id="KW-0271">Exosome</keyword>
<evidence type="ECO:0000256" key="2">
    <source>
        <dbReference type="ARBA" id="ARBA00004604"/>
    </source>
</evidence>
<evidence type="ECO:0000259" key="16">
    <source>
        <dbReference type="Pfam" id="PF21266"/>
    </source>
</evidence>
<evidence type="ECO:0000256" key="3">
    <source>
        <dbReference type="ARBA" id="ARBA00009155"/>
    </source>
</evidence>
<evidence type="ECO:0000256" key="5">
    <source>
        <dbReference type="ARBA" id="ARBA00022552"/>
    </source>
</evidence>
<evidence type="ECO:0000313" key="17">
    <source>
        <dbReference type="Ensembl" id="ENSORLP00000038807.1"/>
    </source>
</evidence>
<dbReference type="GO" id="GO:0005730">
    <property type="term" value="C:nucleolus"/>
    <property type="evidence" value="ECO:0007669"/>
    <property type="project" value="UniProtKB-SubCell"/>
</dbReference>
<dbReference type="CDD" id="cd22525">
    <property type="entry name" value="KH-I_Rrp4_eukar"/>
    <property type="match status" value="1"/>
</dbReference>
<evidence type="ECO:0000256" key="7">
    <source>
        <dbReference type="ARBA" id="ARBA00022835"/>
    </source>
</evidence>
<comment type="subunit">
    <text evidence="11">Component of the RNA exosome core complex (Exo-9), composed of EXOSC1, EXOSC2, EXOSC3, EXOSC4, EXOSC5, EXOSC6, EXOSC7, EXOSC8 and EXOSC9; within the complex interacts with EXOSC4 and EXOSC7. The catalytically inactive RNA exosome core complex (Exo-9) associates with the catalytic subunit EXOSC10/RRP6. Exo-9 may associate with DIS3 to form the nucleolar exosome complex, or DIS3L to form the cytoplasmic exosome complex. Exo-9 is formed by a hexameric base ring consisting of the heterodimers EXOSC4-EXOSC9, EXOSC5-EXOSC8 and EXOSC6-EXOSC7, and a cap ring consisting of EXOSC1, EXOSC2 and EXOSC3. The RNA exosome complex associates with cofactors C1D/RRP47, MPHOSPH6/MPP6 and MTREX/MTR4. Interacts with GTPBP1. Interacts with ZFP36L1 (via N-terminus).</text>
</comment>
<dbReference type="InterPro" id="IPR048565">
    <property type="entry name" value="S1_RRP4"/>
</dbReference>
<dbReference type="GO" id="GO:0006364">
    <property type="term" value="P:rRNA processing"/>
    <property type="evidence" value="ECO:0007669"/>
    <property type="project" value="UniProtKB-KW"/>
</dbReference>
<accession>A0A3B3I434</accession>
<feature type="domain" description="RRP4 S1" evidence="16">
    <location>
        <begin position="65"/>
        <end position="125"/>
    </location>
</feature>
<dbReference type="SUPFAM" id="SSF54791">
    <property type="entry name" value="Eukaryotic type KH-domain (KH-domain type I)"/>
    <property type="match status" value="1"/>
</dbReference>
<keyword evidence="18" id="KW-1185">Reference proteome</keyword>
<sequence>MALDMRLPTVRKTVSLSASAFDRKDLVVPGDIITSDTGFMRGHGTYVDEEKLTASVAGEVQRVDKLICVQQKRWKVETNSRLDSVLLLSSVNLPGGELRRRSAEDELTMREYLQEGDLISAEVQSVFSDGALSLHTRSLKYGKLGQGVLVQISPSLIKRQKSHFHNLPCGASVILGNNGFVWLYPTLGQQEEEAGGFYTSLEPVSLSDREVISRLRNCLLALAAHKVLLYDTSVLYCYESSLQHSVKDILKPEVMEEIVMLTQQKLLEQEG</sequence>
<dbReference type="GeneTree" id="ENSGT00940000153596"/>
<dbReference type="Gene3D" id="2.40.50.100">
    <property type="match status" value="1"/>
</dbReference>
<gene>
    <name evidence="17" type="primary">EXOSC2</name>
    <name evidence="17" type="synonym">exosc2</name>
</gene>
<evidence type="ECO:0000256" key="4">
    <source>
        <dbReference type="ARBA" id="ARBA00022490"/>
    </source>
</evidence>
<feature type="domain" description="K Homology" evidence="15">
    <location>
        <begin position="147"/>
        <end position="185"/>
    </location>
</feature>
<dbReference type="Pfam" id="PF21266">
    <property type="entry name" value="S1_RRP4"/>
    <property type="match status" value="1"/>
</dbReference>
<evidence type="ECO:0000256" key="9">
    <source>
        <dbReference type="ARBA" id="ARBA00023242"/>
    </source>
</evidence>
<keyword evidence="8" id="KW-0694">RNA-binding</keyword>
<dbReference type="Bgee" id="ENSORLG00000007443">
    <property type="expression patterns" value="Expressed in gastrula and 14 other cell types or tissues"/>
</dbReference>
<keyword evidence="5" id="KW-0698">rRNA processing</keyword>
<reference evidence="17" key="3">
    <citation type="submission" date="2025-09" db="UniProtKB">
        <authorList>
            <consortium name="Ensembl"/>
        </authorList>
    </citation>
    <scope>IDENTIFICATION</scope>
    <source>
        <strain evidence="17">Hd-rR</strain>
    </source>
</reference>
<comment type="subcellular location">
    <subcellularLocation>
        <location evidence="1">Cytoplasm</location>
    </subcellularLocation>
    <subcellularLocation>
        <location evidence="2">Nucleus</location>
        <location evidence="2">Nucleolus</location>
    </subcellularLocation>
</comment>
<dbReference type="InterPro" id="IPR026699">
    <property type="entry name" value="Exosome_RNA_bind1/RRP40/RRP4"/>
</dbReference>
<keyword evidence="4" id="KW-0963">Cytoplasm</keyword>
<dbReference type="InterPro" id="IPR036612">
    <property type="entry name" value="KH_dom_type_1_sf"/>
</dbReference>
<dbReference type="InterPro" id="IPR012340">
    <property type="entry name" value="NA-bd_OB-fold"/>
</dbReference>
<dbReference type="SUPFAM" id="SSF50249">
    <property type="entry name" value="Nucleic acid-binding proteins"/>
    <property type="match status" value="1"/>
</dbReference>
<evidence type="ECO:0000313" key="18">
    <source>
        <dbReference type="Proteomes" id="UP000001038"/>
    </source>
</evidence>
<feature type="domain" description="Exosome complex component N-terminal" evidence="14">
    <location>
        <begin position="26"/>
        <end position="63"/>
    </location>
</feature>
<keyword evidence="6" id="KW-0597">Phosphoprotein</keyword>
<dbReference type="Pfam" id="PF15985">
    <property type="entry name" value="KH_6"/>
    <property type="match status" value="1"/>
</dbReference>
<dbReference type="Pfam" id="PF14382">
    <property type="entry name" value="ECR1_N"/>
    <property type="match status" value="1"/>
</dbReference>
<evidence type="ECO:0000256" key="8">
    <source>
        <dbReference type="ARBA" id="ARBA00022884"/>
    </source>
</evidence>
<dbReference type="Ensembl" id="ENSORLT00000042659.1">
    <property type="protein sequence ID" value="ENSORLP00000038807.1"/>
    <property type="gene ID" value="ENSORLG00000007443.2"/>
</dbReference>
<dbReference type="GO" id="GO:0005737">
    <property type="term" value="C:cytoplasm"/>
    <property type="evidence" value="ECO:0007669"/>
    <property type="project" value="UniProtKB-SubCell"/>
</dbReference>
<evidence type="ECO:0000256" key="1">
    <source>
        <dbReference type="ARBA" id="ARBA00004496"/>
    </source>
</evidence>
<dbReference type="CDD" id="cd05789">
    <property type="entry name" value="S1_Rrp4"/>
    <property type="match status" value="1"/>
</dbReference>
<evidence type="ECO:0000256" key="12">
    <source>
        <dbReference type="ARBA" id="ARBA00071123"/>
    </source>
</evidence>